<sequence length="154" mass="17112">MGPHGRPPLDASEAENNAKRKRQLSGCPLPPPPPPETQRENLFLSWDTTGGEAPVNPSLTLTRDVLQDFHRAITDEDGASDVSVEDEIDVYGDSDADWKRDVEIDVEMEMEMALTLGARQKILAEHLAQQLLVIRAVINAMNPPGHHLHLHCRQ</sequence>
<organism evidence="2 3">
    <name type="scientific">Aspergillus bertholletiae</name>
    <dbReference type="NCBI Taxonomy" id="1226010"/>
    <lineage>
        <taxon>Eukaryota</taxon>
        <taxon>Fungi</taxon>
        <taxon>Dikarya</taxon>
        <taxon>Ascomycota</taxon>
        <taxon>Pezizomycotina</taxon>
        <taxon>Eurotiomycetes</taxon>
        <taxon>Eurotiomycetidae</taxon>
        <taxon>Eurotiales</taxon>
        <taxon>Aspergillaceae</taxon>
        <taxon>Aspergillus</taxon>
        <taxon>Aspergillus subgen. Circumdati</taxon>
    </lineage>
</organism>
<dbReference type="Proteomes" id="UP000326198">
    <property type="component" value="Unassembled WGS sequence"/>
</dbReference>
<evidence type="ECO:0000256" key="1">
    <source>
        <dbReference type="SAM" id="MobiDB-lite"/>
    </source>
</evidence>
<evidence type="ECO:0000313" key="3">
    <source>
        <dbReference type="Proteomes" id="UP000326198"/>
    </source>
</evidence>
<gene>
    <name evidence="2" type="ORF">BDV26DRAFT_272754</name>
</gene>
<name>A0A5N7ATG8_9EURO</name>
<dbReference type="AlphaFoldDB" id="A0A5N7ATG8"/>
<feature type="region of interest" description="Disordered" evidence="1">
    <location>
        <begin position="1"/>
        <end position="40"/>
    </location>
</feature>
<proteinExistence type="predicted"/>
<reference evidence="2 3" key="1">
    <citation type="submission" date="2019-04" db="EMBL/GenBank/DDBJ databases">
        <title>Friends and foes A comparative genomics studyof 23 Aspergillus species from section Flavi.</title>
        <authorList>
            <consortium name="DOE Joint Genome Institute"/>
            <person name="Kjaerbolling I."/>
            <person name="Vesth T."/>
            <person name="Frisvad J.C."/>
            <person name="Nybo J.L."/>
            <person name="Theobald S."/>
            <person name="Kildgaard S."/>
            <person name="Isbrandt T."/>
            <person name="Kuo A."/>
            <person name="Sato A."/>
            <person name="Lyhne E.K."/>
            <person name="Kogle M.E."/>
            <person name="Wiebenga A."/>
            <person name="Kun R.S."/>
            <person name="Lubbers R.J."/>
            <person name="Makela M.R."/>
            <person name="Barry K."/>
            <person name="Chovatia M."/>
            <person name="Clum A."/>
            <person name="Daum C."/>
            <person name="Haridas S."/>
            <person name="He G."/>
            <person name="LaButti K."/>
            <person name="Lipzen A."/>
            <person name="Mondo S."/>
            <person name="Riley R."/>
            <person name="Salamov A."/>
            <person name="Simmons B.A."/>
            <person name="Magnuson J.K."/>
            <person name="Henrissat B."/>
            <person name="Mortensen U.H."/>
            <person name="Larsen T.O."/>
            <person name="Devries R.P."/>
            <person name="Grigoriev I.V."/>
            <person name="Machida M."/>
            <person name="Baker S.E."/>
            <person name="Andersen M.R."/>
        </authorList>
    </citation>
    <scope>NUCLEOTIDE SEQUENCE [LARGE SCALE GENOMIC DNA]</scope>
    <source>
        <strain evidence="2 3">IBT 29228</strain>
    </source>
</reference>
<protein>
    <submittedName>
        <fullName evidence="2">Uncharacterized protein</fullName>
    </submittedName>
</protein>
<accession>A0A5N7ATG8</accession>
<evidence type="ECO:0000313" key="2">
    <source>
        <dbReference type="EMBL" id="KAE8373147.1"/>
    </source>
</evidence>
<keyword evidence="3" id="KW-1185">Reference proteome</keyword>
<dbReference type="EMBL" id="ML736326">
    <property type="protein sequence ID" value="KAE8373147.1"/>
    <property type="molecule type" value="Genomic_DNA"/>
</dbReference>